<feature type="compositionally biased region" description="Basic and acidic residues" evidence="9">
    <location>
        <begin position="1"/>
        <end position="23"/>
    </location>
</feature>
<feature type="domain" description="RING-type" evidence="10">
    <location>
        <begin position="16"/>
        <end position="257"/>
    </location>
</feature>
<evidence type="ECO:0000256" key="3">
    <source>
        <dbReference type="ARBA" id="ARBA00022679"/>
    </source>
</evidence>
<sequence>MTTEEKRYDRNDTTLKFVNRPDDLDPLPPEDGDKNLRAEMSCGHAVTPESLTGWCRSLLDQGQHKFRCPALKDGTLQKCDAEWSYQEVRRLALLTNEEMQDFEEKIARLAATEYCDFKTCPGCKTYVEREDPSNLSVQCTICTADKGKVYEFCWQCLKEWKGAVPHSDRCDNNGCINHDLELLRNCKTTTLPQVEGVDACPSIRACPTCGQRAEHDRTGCKNIICPRCQVEFCFVCLKLTRKCLKTSSYFLPCSDGVAPRQTSIPLAWGPVGSCCLRIIKMSIQGQEQVEKKYNPLDSTLKFVKRRNDLDPMCDDDDDCLKAEMSCGHAVTPDSLTLWCSSQLKEGNYKFRCPAVVEGTTQCNKLWSYQEVRRLADLSVEEMQHFEETMARLAAAEYCEMQPCPKCKTSVERKDLSNLCVRCPICTADQKKTYQFCWQCQRQWKGPGPRSDRCDNDGCINHDLELLRNCKTTALFHVKGVVACPSIRACPTCGQRAEHDRTGCKNIICPRCQVEFCFVCLKLTRKCLRTSSYFLPCSDGVAPRQTSIPVWRRK</sequence>
<dbReference type="PROSITE" id="PS51873">
    <property type="entry name" value="TRIAD"/>
    <property type="match status" value="2"/>
</dbReference>
<evidence type="ECO:0000256" key="2">
    <source>
        <dbReference type="ARBA" id="ARBA00012251"/>
    </source>
</evidence>
<dbReference type="GO" id="GO:0016567">
    <property type="term" value="P:protein ubiquitination"/>
    <property type="evidence" value="ECO:0007669"/>
    <property type="project" value="InterPro"/>
</dbReference>
<keyword evidence="4" id="KW-0479">Metal-binding</keyword>
<accession>A0A5J5CPM5</accession>
<evidence type="ECO:0000256" key="8">
    <source>
        <dbReference type="ARBA" id="ARBA00022833"/>
    </source>
</evidence>
<dbReference type="InterPro" id="IPR031127">
    <property type="entry name" value="E3_UB_ligase_RBR"/>
</dbReference>
<keyword evidence="6" id="KW-0863">Zinc-finger</keyword>
<keyword evidence="12" id="KW-1185">Reference proteome</keyword>
<dbReference type="PANTHER" id="PTHR11685">
    <property type="entry name" value="RBR FAMILY RING FINGER AND IBR DOMAIN-CONTAINING"/>
    <property type="match status" value="1"/>
</dbReference>
<dbReference type="GO" id="GO:0061630">
    <property type="term" value="F:ubiquitin protein ligase activity"/>
    <property type="evidence" value="ECO:0007669"/>
    <property type="project" value="UniProtKB-EC"/>
</dbReference>
<evidence type="ECO:0000256" key="5">
    <source>
        <dbReference type="ARBA" id="ARBA00022737"/>
    </source>
</evidence>
<dbReference type="FunFam" id="1.20.120.1750:FF:000040">
    <property type="entry name" value="RBR-type E3 ubiquitin transferase"/>
    <property type="match status" value="2"/>
</dbReference>
<evidence type="ECO:0000259" key="10">
    <source>
        <dbReference type="PROSITE" id="PS51873"/>
    </source>
</evidence>
<reference evidence="11 12" key="1">
    <citation type="submission" date="2019-08" db="EMBL/GenBank/DDBJ databases">
        <title>A chromosome-level genome assembly, high-density linkage maps, and genome scans reveal the genomic architecture of hybrid incompatibilities underlying speciation via character displacement in darters (Percidae: Etheostominae).</title>
        <authorList>
            <person name="Moran R.L."/>
            <person name="Catchen J.M."/>
            <person name="Fuller R.C."/>
        </authorList>
    </citation>
    <scope>NUCLEOTIDE SEQUENCE [LARGE SCALE GENOMIC DNA]</scope>
    <source>
        <strain evidence="11">EspeVRDwgs_2016</strain>
        <tissue evidence="11">Muscle</tissue>
    </source>
</reference>
<evidence type="ECO:0000256" key="9">
    <source>
        <dbReference type="SAM" id="MobiDB-lite"/>
    </source>
</evidence>
<keyword evidence="3" id="KW-0808">Transferase</keyword>
<evidence type="ECO:0000256" key="6">
    <source>
        <dbReference type="ARBA" id="ARBA00022771"/>
    </source>
</evidence>
<dbReference type="InterPro" id="IPR044066">
    <property type="entry name" value="TRIAD_supradom"/>
</dbReference>
<gene>
    <name evidence="11" type="ORF">FQN60_006444</name>
</gene>
<protein>
    <recommendedName>
        <fullName evidence="2">RBR-type E3 ubiquitin transferase</fullName>
        <ecNumber evidence="2">2.3.2.31</ecNumber>
    </recommendedName>
</protein>
<evidence type="ECO:0000256" key="7">
    <source>
        <dbReference type="ARBA" id="ARBA00022786"/>
    </source>
</evidence>
<dbReference type="Gene3D" id="1.20.120.1750">
    <property type="match status" value="1"/>
</dbReference>
<proteinExistence type="predicted"/>
<dbReference type="AlphaFoldDB" id="A0A5J5CPM5"/>
<dbReference type="SMART" id="SM00647">
    <property type="entry name" value="IBR"/>
    <property type="match status" value="2"/>
</dbReference>
<dbReference type="Pfam" id="PF22191">
    <property type="entry name" value="IBR_1"/>
    <property type="match status" value="1"/>
</dbReference>
<dbReference type="SUPFAM" id="SSF57850">
    <property type="entry name" value="RING/U-box"/>
    <property type="match status" value="3"/>
</dbReference>
<keyword evidence="7" id="KW-0833">Ubl conjugation pathway</keyword>
<keyword evidence="5" id="KW-0677">Repeat</keyword>
<evidence type="ECO:0000256" key="4">
    <source>
        <dbReference type="ARBA" id="ARBA00022723"/>
    </source>
</evidence>
<comment type="caution">
    <text evidence="11">The sequence shown here is derived from an EMBL/GenBank/DDBJ whole genome shotgun (WGS) entry which is preliminary data.</text>
</comment>
<dbReference type="GO" id="GO:0008270">
    <property type="term" value="F:zinc ion binding"/>
    <property type="evidence" value="ECO:0007669"/>
    <property type="project" value="UniProtKB-KW"/>
</dbReference>
<feature type="region of interest" description="Disordered" evidence="9">
    <location>
        <begin position="1"/>
        <end position="32"/>
    </location>
</feature>
<dbReference type="InterPro" id="IPR002867">
    <property type="entry name" value="IBR_dom"/>
</dbReference>
<evidence type="ECO:0000313" key="11">
    <source>
        <dbReference type="EMBL" id="KAA8582773.1"/>
    </source>
</evidence>
<dbReference type="CDD" id="cd20336">
    <property type="entry name" value="Rcat_RBR"/>
    <property type="match status" value="2"/>
</dbReference>
<comment type="catalytic activity">
    <reaction evidence="1">
        <text>[E2 ubiquitin-conjugating enzyme]-S-ubiquitinyl-L-cysteine + [acceptor protein]-L-lysine = [E2 ubiquitin-conjugating enzyme]-L-cysteine + [acceptor protein]-N(6)-ubiquitinyl-L-lysine.</text>
        <dbReference type="EC" id="2.3.2.31"/>
    </reaction>
</comment>
<name>A0A5J5CPM5_9PERO</name>
<evidence type="ECO:0000256" key="1">
    <source>
        <dbReference type="ARBA" id="ARBA00001798"/>
    </source>
</evidence>
<dbReference type="EC" id="2.3.2.31" evidence="2"/>
<evidence type="ECO:0000313" key="12">
    <source>
        <dbReference type="Proteomes" id="UP000327493"/>
    </source>
</evidence>
<dbReference type="Proteomes" id="UP000327493">
    <property type="component" value="Chromosome 19"/>
</dbReference>
<dbReference type="EMBL" id="VOFY01000019">
    <property type="protein sequence ID" value="KAA8582773.1"/>
    <property type="molecule type" value="Genomic_DNA"/>
</dbReference>
<feature type="domain" description="RING-type" evidence="10">
    <location>
        <begin position="306"/>
        <end position="540"/>
    </location>
</feature>
<keyword evidence="8" id="KW-0862">Zinc</keyword>
<organism evidence="11 12">
    <name type="scientific">Etheostoma spectabile</name>
    <name type="common">orangethroat darter</name>
    <dbReference type="NCBI Taxonomy" id="54343"/>
    <lineage>
        <taxon>Eukaryota</taxon>
        <taxon>Metazoa</taxon>
        <taxon>Chordata</taxon>
        <taxon>Craniata</taxon>
        <taxon>Vertebrata</taxon>
        <taxon>Euteleostomi</taxon>
        <taxon>Actinopterygii</taxon>
        <taxon>Neopterygii</taxon>
        <taxon>Teleostei</taxon>
        <taxon>Neoteleostei</taxon>
        <taxon>Acanthomorphata</taxon>
        <taxon>Eupercaria</taxon>
        <taxon>Perciformes</taxon>
        <taxon>Percoidei</taxon>
        <taxon>Percidae</taxon>
        <taxon>Etheostomatinae</taxon>
        <taxon>Etheostoma</taxon>
    </lineage>
</organism>